<protein>
    <submittedName>
        <fullName evidence="2">Iron-sulfur cluster biosynthesis protein</fullName>
    </submittedName>
</protein>
<reference evidence="2 3" key="1">
    <citation type="submission" date="2020-12" db="EMBL/GenBank/DDBJ databases">
        <title>FDA dAtabase for Regulatory Grade micrObial Sequences (FDA-ARGOS): Supporting development and validation of Infectious Disease Dx tests.</title>
        <authorList>
            <person name="Sproer C."/>
            <person name="Gronow S."/>
            <person name="Severitt S."/>
            <person name="Schroder I."/>
            <person name="Tallon L."/>
            <person name="Sadzewicz L."/>
            <person name="Zhao X."/>
            <person name="Boylan J."/>
            <person name="Ott S."/>
            <person name="Bowen H."/>
            <person name="Vavikolanu K."/>
            <person name="Mehta A."/>
            <person name="Aluvathingal J."/>
            <person name="Nadendla S."/>
            <person name="Lowell S."/>
            <person name="Myers T."/>
            <person name="Yan Y."/>
            <person name="Sichtig H."/>
        </authorList>
    </citation>
    <scope>NUCLEOTIDE SEQUENCE [LARGE SCALE GENOMIC DNA]</scope>
    <source>
        <strain evidence="2 3">FDAARGOS_911</strain>
    </source>
</reference>
<evidence type="ECO:0000313" key="4">
    <source>
        <dbReference type="Proteomes" id="UP001069145"/>
    </source>
</evidence>
<accession>A0A109RE85</accession>
<keyword evidence="4" id="KW-1185">Reference proteome</keyword>
<dbReference type="GeneID" id="35767105"/>
<evidence type="ECO:0000313" key="2">
    <source>
        <dbReference type="EMBL" id="QPS01009.1"/>
    </source>
</evidence>
<dbReference type="EMBL" id="CP065662">
    <property type="protein sequence ID" value="QPS01009.1"/>
    <property type="molecule type" value="Genomic_DNA"/>
</dbReference>
<organism evidence="2 3">
    <name type="scientific">Aerococcus urinae</name>
    <dbReference type="NCBI Taxonomy" id="1376"/>
    <lineage>
        <taxon>Bacteria</taxon>
        <taxon>Bacillati</taxon>
        <taxon>Bacillota</taxon>
        <taxon>Bacilli</taxon>
        <taxon>Lactobacillales</taxon>
        <taxon>Aerococcaceae</taxon>
        <taxon>Aerococcus</taxon>
    </lineage>
</organism>
<dbReference type="Proteomes" id="UP000594771">
    <property type="component" value="Chromosome"/>
</dbReference>
<dbReference type="Proteomes" id="UP001069145">
    <property type="component" value="Unassembled WGS sequence"/>
</dbReference>
<proteinExistence type="predicted"/>
<dbReference type="InterPro" id="IPR035903">
    <property type="entry name" value="HesB-like_dom_sf"/>
</dbReference>
<evidence type="ECO:0000313" key="3">
    <source>
        <dbReference type="Proteomes" id="UP000594771"/>
    </source>
</evidence>
<reference evidence="1" key="2">
    <citation type="submission" date="2022-09" db="EMBL/GenBank/DDBJ databases">
        <title>Aerococcus urinae taxonomy study.</title>
        <authorList>
            <person name="Christensen J."/>
            <person name="Senneby E."/>
        </authorList>
    </citation>
    <scope>NUCLEOTIDE SEQUENCE</scope>
    <source>
        <strain evidence="1">NLD-066-U95</strain>
    </source>
</reference>
<sequence length="97" mass="11203">MQIRISDQALNFFKEEMDLGPGDAVRFTSKVYGKTNIHEGVSVMVQVSQPQKILVSETIDGITFFAEEDDAWFYNDHSLEVDYDEEEEKLLFTFVDD</sequence>
<dbReference type="AlphaFoldDB" id="A0A109RE85"/>
<dbReference type="KEGG" id="aun:AWM73_03720"/>
<dbReference type="OrthoDB" id="1645729at2"/>
<name>A0A109RE85_9LACT</name>
<gene>
    <name evidence="2" type="ORF">I6G68_06335</name>
    <name evidence="1" type="ORF">ODY43_01610</name>
</gene>
<dbReference type="EMBL" id="JAOTML010000001">
    <property type="protein sequence ID" value="MCY3052703.1"/>
    <property type="molecule type" value="Genomic_DNA"/>
</dbReference>
<dbReference type="SUPFAM" id="SSF89360">
    <property type="entry name" value="HesB-like domain"/>
    <property type="match status" value="1"/>
</dbReference>
<dbReference type="RefSeq" id="WP_060778132.1">
    <property type="nucleotide sequence ID" value="NZ_CAJHLF010000010.1"/>
</dbReference>
<evidence type="ECO:0000313" key="1">
    <source>
        <dbReference type="EMBL" id="MCY3052703.1"/>
    </source>
</evidence>